<dbReference type="CDD" id="cd13580">
    <property type="entry name" value="PBP2_AlgQ_like_1"/>
    <property type="match status" value="1"/>
</dbReference>
<feature type="chain" id="PRO_5039907535" evidence="2">
    <location>
        <begin position="26"/>
        <end position="521"/>
    </location>
</feature>
<dbReference type="InterPro" id="IPR050490">
    <property type="entry name" value="Bact_solute-bd_prot1"/>
</dbReference>
<sequence length="521" mass="58181">MRFLKKRGVLIVAILFSLFIVVACGGDDDDKTGGTSNEGSNSSDNGNGGEETVYFDEINIMAPTFETTAPPANNDVELELEELTGKKINVNWVPNVSYEDRMNVTLASNEIPHVMVIQGKTPGFLNSAEAGAFWELSDYLGEFEHLSQYNEDILRNSSVNGKVYGIYRQRDIMRSTALIRKDWLENLDLDIPETIDDLYDVLHAFTYDDPNGSGQDDTVGLIIPTWYGSLDTLAIWFGAPNVWGIEDNQLIPAFATDEYAEALAFTKKIVDEGLVNNDFTTLSPDDWNREMFNGNGGVIIDTYSRAMQVNNLFIDEVGTEDPDEYFVEITGTIKAPDGSEYGHPTDGYSGFLAISKSSVETEDELREVLGFLDHLVSADGINLLNHGIEGISYEIDDDGYLVPIESEEAQRIAPFHRSFAQMSMFGDGIHQMRPSGQLAEKRYQLMEDNEAHAVFNQAAHLVSDVYTRQGNQLDDIISDARIRYIAGQISEDEFQAEIDRWYSSGGQALIDELNELYENQD</sequence>
<evidence type="ECO:0000256" key="2">
    <source>
        <dbReference type="SAM" id="SignalP"/>
    </source>
</evidence>
<dbReference type="RefSeq" id="WP_268779652.1">
    <property type="nucleotide sequence ID" value="NZ_JAPRAT010000010.1"/>
</dbReference>
<name>A0A9J6RB32_9BACI</name>
<keyword evidence="1 2" id="KW-0732">Signal</keyword>
<protein>
    <submittedName>
        <fullName evidence="3">Extracellular solute-binding protein</fullName>
    </submittedName>
</protein>
<dbReference type="EMBL" id="JAPRAT010000010">
    <property type="protein sequence ID" value="MCZ0702880.1"/>
    <property type="molecule type" value="Genomic_DNA"/>
</dbReference>
<keyword evidence="4" id="KW-1185">Reference proteome</keyword>
<accession>A0A9J6RB32</accession>
<dbReference type="Proteomes" id="UP001084197">
    <property type="component" value="Unassembled WGS sequence"/>
</dbReference>
<evidence type="ECO:0000313" key="3">
    <source>
        <dbReference type="EMBL" id="MCZ0702880.1"/>
    </source>
</evidence>
<dbReference type="SUPFAM" id="SSF53850">
    <property type="entry name" value="Periplasmic binding protein-like II"/>
    <property type="match status" value="1"/>
</dbReference>
<dbReference type="PROSITE" id="PS51257">
    <property type="entry name" value="PROKAR_LIPOPROTEIN"/>
    <property type="match status" value="1"/>
</dbReference>
<reference evidence="3" key="1">
    <citation type="submission" date="2022-11" db="EMBL/GenBank/DDBJ databases">
        <title>WGS of Natronobacillus azotifigens 24KS-1, an anaerobic diazotrophic haloalkaliphile from soda-rich habitats.</title>
        <authorList>
            <person name="Sorokin D.Y."/>
            <person name="Merkel A.Y."/>
        </authorList>
    </citation>
    <scope>NUCLEOTIDE SEQUENCE</scope>
    <source>
        <strain evidence="3">24KS-1</strain>
    </source>
</reference>
<comment type="caution">
    <text evidence="3">The sequence shown here is derived from an EMBL/GenBank/DDBJ whole genome shotgun (WGS) entry which is preliminary data.</text>
</comment>
<dbReference type="PANTHER" id="PTHR43649">
    <property type="entry name" value="ARABINOSE-BINDING PROTEIN-RELATED"/>
    <property type="match status" value="1"/>
</dbReference>
<evidence type="ECO:0000313" key="4">
    <source>
        <dbReference type="Proteomes" id="UP001084197"/>
    </source>
</evidence>
<evidence type="ECO:0000256" key="1">
    <source>
        <dbReference type="ARBA" id="ARBA00022729"/>
    </source>
</evidence>
<feature type="signal peptide" evidence="2">
    <location>
        <begin position="1"/>
        <end position="25"/>
    </location>
</feature>
<dbReference type="PANTHER" id="PTHR43649:SF33">
    <property type="entry name" value="POLYGALACTURONAN_RHAMNOGALACTURONAN-BINDING PROTEIN YTCQ"/>
    <property type="match status" value="1"/>
</dbReference>
<dbReference type="AlphaFoldDB" id="A0A9J6RB32"/>
<organism evidence="3 4">
    <name type="scientific">Natronobacillus azotifigens</name>
    <dbReference type="NCBI Taxonomy" id="472978"/>
    <lineage>
        <taxon>Bacteria</taxon>
        <taxon>Bacillati</taxon>
        <taxon>Bacillota</taxon>
        <taxon>Bacilli</taxon>
        <taxon>Bacillales</taxon>
        <taxon>Bacillaceae</taxon>
        <taxon>Natronobacillus</taxon>
    </lineage>
</organism>
<proteinExistence type="predicted"/>
<gene>
    <name evidence="3" type="ORF">OWO01_06615</name>
</gene>
<dbReference type="Gene3D" id="3.40.190.10">
    <property type="entry name" value="Periplasmic binding protein-like II"/>
    <property type="match status" value="2"/>
</dbReference>